<evidence type="ECO:0000256" key="7">
    <source>
        <dbReference type="SAM" id="MobiDB-lite"/>
    </source>
</evidence>
<evidence type="ECO:0000256" key="1">
    <source>
        <dbReference type="ARBA" id="ARBA00004141"/>
    </source>
</evidence>
<feature type="transmembrane region" description="Helical" evidence="6">
    <location>
        <begin position="37"/>
        <end position="56"/>
    </location>
</feature>
<accession>A0ABM7VKQ1</accession>
<keyword evidence="8" id="KW-0614">Plasmid</keyword>
<evidence type="ECO:0000256" key="6">
    <source>
        <dbReference type="RuleBase" id="RU004379"/>
    </source>
</evidence>
<gene>
    <name evidence="8" type="ORF">PEPS_38690</name>
</gene>
<evidence type="ECO:0000256" key="2">
    <source>
        <dbReference type="ARBA" id="ARBA00010350"/>
    </source>
</evidence>
<feature type="transmembrane region" description="Helical" evidence="6">
    <location>
        <begin position="180"/>
        <end position="197"/>
    </location>
</feature>
<dbReference type="CDD" id="cd10432">
    <property type="entry name" value="BI-1-like_bacterial"/>
    <property type="match status" value="1"/>
</dbReference>
<evidence type="ECO:0000313" key="9">
    <source>
        <dbReference type="Proteomes" id="UP001354989"/>
    </source>
</evidence>
<comment type="subcellular location">
    <subcellularLocation>
        <location evidence="1">Membrane</location>
        <topology evidence="1">Multi-pass membrane protein</topology>
    </subcellularLocation>
</comment>
<keyword evidence="9" id="KW-1185">Reference proteome</keyword>
<sequence length="245" mass="26384">MENSNWNNQRQASRSGSTFSHGTSHVEAASRVFMQHVYGWMTLGLLITALFAYLTFNSEFLFSIVSGMGIWALIIAELGLVFVISGMINKLSPLAAKGLFALYSALNGLTLSVILMAYTQSSVYSTFLITAGTFGLMSVYGMVTKKDLTNLGSLLMMGLVGIIIASLVNVFIGSSGLSMIISYVGVLIFTGLVAYDTQKLKNISYSVSSVGAGNASKMAILGALSLYLDFINLFIMLLRVLGNRR</sequence>
<feature type="region of interest" description="Disordered" evidence="7">
    <location>
        <begin position="1"/>
        <end position="21"/>
    </location>
</feature>
<feature type="transmembrane region" description="Helical" evidence="6">
    <location>
        <begin position="68"/>
        <end position="88"/>
    </location>
</feature>
<evidence type="ECO:0000256" key="4">
    <source>
        <dbReference type="ARBA" id="ARBA00022989"/>
    </source>
</evidence>
<comment type="similarity">
    <text evidence="2 6">Belongs to the BI1 family.</text>
</comment>
<keyword evidence="3 6" id="KW-0812">Transmembrane</keyword>
<keyword evidence="5 6" id="KW-0472">Membrane</keyword>
<reference evidence="8 9" key="1">
    <citation type="submission" date="2021-12" db="EMBL/GenBank/DDBJ databases">
        <title>Genome sequencing of bacteria with rrn-lacking chromosome and rrn-plasmid.</title>
        <authorList>
            <person name="Anda M."/>
            <person name="Iwasaki W."/>
        </authorList>
    </citation>
    <scope>NUCLEOTIDE SEQUENCE [LARGE SCALE GENOMIC DNA]</scope>
    <source>
        <strain evidence="8 9">NBRC 101262</strain>
        <plasmid evidence="8 9">pPP3</plasmid>
    </source>
</reference>
<proteinExistence type="inferred from homology"/>
<evidence type="ECO:0000256" key="3">
    <source>
        <dbReference type="ARBA" id="ARBA00022692"/>
    </source>
</evidence>
<organism evidence="8 9">
    <name type="scientific">Persicobacter psychrovividus</name>
    <dbReference type="NCBI Taxonomy" id="387638"/>
    <lineage>
        <taxon>Bacteria</taxon>
        <taxon>Pseudomonadati</taxon>
        <taxon>Bacteroidota</taxon>
        <taxon>Cytophagia</taxon>
        <taxon>Cytophagales</taxon>
        <taxon>Persicobacteraceae</taxon>
        <taxon>Persicobacter</taxon>
    </lineage>
</organism>
<dbReference type="Proteomes" id="UP001354989">
    <property type="component" value="Plasmid pPP3"/>
</dbReference>
<dbReference type="EMBL" id="AP025295">
    <property type="protein sequence ID" value="BDD01589.1"/>
    <property type="molecule type" value="Genomic_DNA"/>
</dbReference>
<feature type="transmembrane region" description="Helical" evidence="6">
    <location>
        <begin position="100"/>
        <end position="118"/>
    </location>
</feature>
<name>A0ABM7VKQ1_9BACT</name>
<dbReference type="Pfam" id="PF01027">
    <property type="entry name" value="Bax1-I"/>
    <property type="match status" value="1"/>
</dbReference>
<feature type="transmembrane region" description="Helical" evidence="6">
    <location>
        <begin position="218"/>
        <end position="241"/>
    </location>
</feature>
<protein>
    <submittedName>
        <fullName evidence="8">Membrane protein</fullName>
    </submittedName>
</protein>
<evidence type="ECO:0000313" key="8">
    <source>
        <dbReference type="EMBL" id="BDD01589.1"/>
    </source>
</evidence>
<dbReference type="PANTHER" id="PTHR23291:SF50">
    <property type="entry name" value="PROTEIN LIFEGUARD 4"/>
    <property type="match status" value="1"/>
</dbReference>
<dbReference type="RefSeq" id="WP_332920287.1">
    <property type="nucleotide sequence ID" value="NZ_AP025295.1"/>
</dbReference>
<feature type="transmembrane region" description="Helical" evidence="6">
    <location>
        <begin position="124"/>
        <end position="143"/>
    </location>
</feature>
<geneLocation type="plasmid" evidence="8 9">
    <name>pPP3</name>
</geneLocation>
<feature type="transmembrane region" description="Helical" evidence="6">
    <location>
        <begin position="155"/>
        <end position="174"/>
    </location>
</feature>
<dbReference type="PANTHER" id="PTHR23291">
    <property type="entry name" value="BAX INHIBITOR-RELATED"/>
    <property type="match status" value="1"/>
</dbReference>
<dbReference type="InterPro" id="IPR006214">
    <property type="entry name" value="Bax_inhibitor_1-related"/>
</dbReference>
<keyword evidence="4 6" id="KW-1133">Transmembrane helix</keyword>
<evidence type="ECO:0000256" key="5">
    <source>
        <dbReference type="ARBA" id="ARBA00023136"/>
    </source>
</evidence>